<dbReference type="EMBL" id="CP089984">
    <property type="protein sequence ID" value="WXB19005.1"/>
    <property type="molecule type" value="Genomic_DNA"/>
</dbReference>
<dbReference type="PANTHER" id="PTHR46564:SF1">
    <property type="entry name" value="TRANSPOSASE"/>
    <property type="match status" value="1"/>
</dbReference>
<evidence type="ECO:0000313" key="10">
    <source>
        <dbReference type="Proteomes" id="UP001370348"/>
    </source>
</evidence>
<organism evidence="6 10">
    <name type="scientific">Pendulispora albinea</name>
    <dbReference type="NCBI Taxonomy" id="2741071"/>
    <lineage>
        <taxon>Bacteria</taxon>
        <taxon>Pseudomonadati</taxon>
        <taxon>Myxococcota</taxon>
        <taxon>Myxococcia</taxon>
        <taxon>Myxococcales</taxon>
        <taxon>Sorangiineae</taxon>
        <taxon>Pendulisporaceae</taxon>
        <taxon>Pendulispora</taxon>
    </lineage>
</organism>
<dbReference type="EMBL" id="CP089984">
    <property type="protein sequence ID" value="WXB11794.1"/>
    <property type="molecule type" value="Genomic_DNA"/>
</dbReference>
<accession>A0ABZ2LU97</accession>
<evidence type="ECO:0000313" key="9">
    <source>
        <dbReference type="EMBL" id="WXB19005.1"/>
    </source>
</evidence>
<dbReference type="PANTHER" id="PTHR46564">
    <property type="entry name" value="TRANSPOSASE"/>
    <property type="match status" value="1"/>
</dbReference>
<dbReference type="Proteomes" id="UP001370348">
    <property type="component" value="Chromosome"/>
</dbReference>
<dbReference type="SUPFAM" id="SSF53098">
    <property type="entry name" value="Ribonuclease H-like"/>
    <property type="match status" value="1"/>
</dbReference>
<evidence type="ECO:0000313" key="4">
    <source>
        <dbReference type="EMBL" id="WXB12209.1"/>
    </source>
</evidence>
<evidence type="ECO:0000313" key="3">
    <source>
        <dbReference type="EMBL" id="WXB11794.1"/>
    </source>
</evidence>
<dbReference type="InterPro" id="IPR036397">
    <property type="entry name" value="RNaseH_sf"/>
</dbReference>
<dbReference type="EMBL" id="CP089984">
    <property type="protein sequence ID" value="WXB11790.1"/>
    <property type="molecule type" value="Genomic_DNA"/>
</dbReference>
<dbReference type="EMBL" id="CP089984">
    <property type="protein sequence ID" value="WXB12831.1"/>
    <property type="molecule type" value="Genomic_DNA"/>
</dbReference>
<name>A0ABZ2LU97_9BACT</name>
<dbReference type="EMBL" id="CP089984">
    <property type="protein sequence ID" value="WXB16040.1"/>
    <property type="molecule type" value="Genomic_DNA"/>
</dbReference>
<dbReference type="InterPro" id="IPR012337">
    <property type="entry name" value="RNaseH-like_sf"/>
</dbReference>
<proteinExistence type="predicted"/>
<evidence type="ECO:0000313" key="2">
    <source>
        <dbReference type="EMBL" id="WXB11790.1"/>
    </source>
</evidence>
<dbReference type="RefSeq" id="WP_394821410.1">
    <property type="nucleotide sequence ID" value="NZ_CP089984.1"/>
</dbReference>
<sequence>MEKLVFLDESGLNLAMSRSHAWVKRGREFIDRIPMNWGTNLTLLGAMRLSGWVVLSTMFKTANRPRFLAWLKRKLLPRLYPGDVLVMDNLPAHRDPRVVAACKARGVRVVYLPPYSPDLNPIESGWALQKQYVRRHAPRHPKALRLIARRARFRVTETHASNWFVHAGYRAPLR</sequence>
<evidence type="ECO:0000313" key="6">
    <source>
        <dbReference type="EMBL" id="WXB13915.1"/>
    </source>
</evidence>
<evidence type="ECO:0000313" key="8">
    <source>
        <dbReference type="EMBL" id="WXB16270.1"/>
    </source>
</evidence>
<protein>
    <submittedName>
        <fullName evidence="6">Transposase</fullName>
    </submittedName>
</protein>
<evidence type="ECO:0000313" key="7">
    <source>
        <dbReference type="EMBL" id="WXB16040.1"/>
    </source>
</evidence>
<dbReference type="InterPro" id="IPR038717">
    <property type="entry name" value="Tc1-like_DDE_dom"/>
</dbReference>
<gene>
    <name evidence="7" type="ORF">LZC94_01935</name>
    <name evidence="8" type="ORF">LZC94_03110</name>
    <name evidence="9" type="ORF">LZC94_17420</name>
    <name evidence="2" type="ORF">LZC94_28515</name>
    <name evidence="3" type="ORF">LZC94_28535</name>
    <name evidence="4" type="ORF">LZC94_30690</name>
    <name evidence="5" type="ORF">LZC94_33890</name>
    <name evidence="6" type="ORF">LZC94_39550</name>
</gene>
<feature type="domain" description="Tc1-like transposase DDE" evidence="1">
    <location>
        <begin position="4"/>
        <end position="137"/>
    </location>
</feature>
<evidence type="ECO:0000259" key="1">
    <source>
        <dbReference type="Pfam" id="PF13358"/>
    </source>
</evidence>
<keyword evidence="10" id="KW-1185">Reference proteome</keyword>
<dbReference type="Gene3D" id="3.30.420.10">
    <property type="entry name" value="Ribonuclease H-like superfamily/Ribonuclease H"/>
    <property type="match status" value="1"/>
</dbReference>
<dbReference type="Pfam" id="PF13358">
    <property type="entry name" value="DDE_3"/>
    <property type="match status" value="1"/>
</dbReference>
<reference evidence="6 10" key="1">
    <citation type="submission" date="2021-12" db="EMBL/GenBank/DDBJ databases">
        <title>Discovery of the Pendulisporaceae a myxobacterial family with distinct sporulation behavior and unique specialized metabolism.</title>
        <authorList>
            <person name="Garcia R."/>
            <person name="Popoff A."/>
            <person name="Bader C.D."/>
            <person name="Loehr J."/>
            <person name="Walesch S."/>
            <person name="Walt C."/>
            <person name="Boldt J."/>
            <person name="Bunk B."/>
            <person name="Haeckl F.J.F.P.J."/>
            <person name="Gunesch A.P."/>
            <person name="Birkelbach J."/>
            <person name="Nuebel U."/>
            <person name="Pietschmann T."/>
            <person name="Bach T."/>
            <person name="Mueller R."/>
        </authorList>
    </citation>
    <scope>NUCLEOTIDE SEQUENCE [LARGE SCALE GENOMIC DNA]</scope>
    <source>
        <strain evidence="6 10">MSr11954</strain>
    </source>
</reference>
<dbReference type="EMBL" id="CP089984">
    <property type="protein sequence ID" value="WXB12209.1"/>
    <property type="molecule type" value="Genomic_DNA"/>
</dbReference>
<dbReference type="EMBL" id="CP089984">
    <property type="protein sequence ID" value="WXB16270.1"/>
    <property type="molecule type" value="Genomic_DNA"/>
</dbReference>
<evidence type="ECO:0000313" key="5">
    <source>
        <dbReference type="EMBL" id="WXB12831.1"/>
    </source>
</evidence>
<dbReference type="EMBL" id="CP089984">
    <property type="protein sequence ID" value="WXB13915.1"/>
    <property type="molecule type" value="Genomic_DNA"/>
</dbReference>